<dbReference type="Proteomes" id="UP000485058">
    <property type="component" value="Unassembled WGS sequence"/>
</dbReference>
<keyword evidence="7" id="KW-1185">Reference proteome</keyword>
<dbReference type="AlphaFoldDB" id="A0A699ZWF1"/>
<dbReference type="PANTHER" id="PTHR31652">
    <property type="entry name" value="LIMR FAMILY PROTEIN DDB_G0283707-RELATED"/>
    <property type="match status" value="1"/>
</dbReference>
<dbReference type="PANTHER" id="PTHR31652:SF0">
    <property type="entry name" value="LIMR FAMILY PROTEIN DDB_G0283707-RELATED"/>
    <property type="match status" value="1"/>
</dbReference>
<evidence type="ECO:0000256" key="2">
    <source>
        <dbReference type="ARBA" id="ARBA00022692"/>
    </source>
</evidence>
<organism evidence="6 7">
    <name type="scientific">Haematococcus lacustris</name>
    <name type="common">Green alga</name>
    <name type="synonym">Haematococcus pluvialis</name>
    <dbReference type="NCBI Taxonomy" id="44745"/>
    <lineage>
        <taxon>Eukaryota</taxon>
        <taxon>Viridiplantae</taxon>
        <taxon>Chlorophyta</taxon>
        <taxon>core chlorophytes</taxon>
        <taxon>Chlorophyceae</taxon>
        <taxon>CS clade</taxon>
        <taxon>Chlamydomonadales</taxon>
        <taxon>Haematococcaceae</taxon>
        <taxon>Haematococcus</taxon>
    </lineage>
</organism>
<keyword evidence="4 5" id="KW-0472">Membrane</keyword>
<name>A0A699ZWF1_HAELA</name>
<evidence type="ECO:0000256" key="5">
    <source>
        <dbReference type="SAM" id="Phobius"/>
    </source>
</evidence>
<dbReference type="GO" id="GO:0016020">
    <property type="term" value="C:membrane"/>
    <property type="evidence" value="ECO:0007669"/>
    <property type="project" value="UniProtKB-SubCell"/>
</dbReference>
<evidence type="ECO:0000313" key="6">
    <source>
        <dbReference type="EMBL" id="GFH27013.1"/>
    </source>
</evidence>
<keyword evidence="3 5" id="KW-1133">Transmembrane helix</keyword>
<comment type="subcellular location">
    <subcellularLocation>
        <location evidence="1">Membrane</location>
        <topology evidence="1">Multi-pass membrane protein</topology>
    </subcellularLocation>
</comment>
<gene>
    <name evidence="6" type="ORF">HaLaN_25264</name>
</gene>
<comment type="caution">
    <text evidence="6">The sequence shown here is derived from an EMBL/GenBank/DDBJ whole genome shotgun (WGS) entry which is preliminary data.</text>
</comment>
<proteinExistence type="predicted"/>
<evidence type="ECO:0000256" key="3">
    <source>
        <dbReference type="ARBA" id="ARBA00022989"/>
    </source>
</evidence>
<sequence length="114" mass="12902">MDLPEGKSTDAPSRLPSSILRRDVRPSLSRRLQLLACVYIIVEYQHPEDKNQAWFPKIVDVANKAACSANLSPTACSYTLPMYTIWMAVFIANLVLVYAFIPFTLFLYEADSEL</sequence>
<evidence type="ECO:0000256" key="4">
    <source>
        <dbReference type="ARBA" id="ARBA00023136"/>
    </source>
</evidence>
<dbReference type="EMBL" id="BLLF01003318">
    <property type="protein sequence ID" value="GFH27013.1"/>
    <property type="molecule type" value="Genomic_DNA"/>
</dbReference>
<accession>A0A699ZWF1</accession>
<keyword evidence="2 5" id="KW-0812">Transmembrane</keyword>
<feature type="transmembrane region" description="Helical" evidence="5">
    <location>
        <begin position="83"/>
        <end position="108"/>
    </location>
</feature>
<evidence type="ECO:0000313" key="7">
    <source>
        <dbReference type="Proteomes" id="UP000485058"/>
    </source>
</evidence>
<protein>
    <submittedName>
        <fullName evidence="6">Uncharacterized protein</fullName>
    </submittedName>
</protein>
<reference evidence="6 7" key="1">
    <citation type="submission" date="2020-02" db="EMBL/GenBank/DDBJ databases">
        <title>Draft genome sequence of Haematococcus lacustris strain NIES-144.</title>
        <authorList>
            <person name="Morimoto D."/>
            <person name="Nakagawa S."/>
            <person name="Yoshida T."/>
            <person name="Sawayama S."/>
        </authorList>
    </citation>
    <scope>NUCLEOTIDE SEQUENCE [LARGE SCALE GENOMIC DNA]</scope>
    <source>
        <strain evidence="6 7">NIES-144</strain>
    </source>
</reference>
<evidence type="ECO:0000256" key="1">
    <source>
        <dbReference type="ARBA" id="ARBA00004141"/>
    </source>
</evidence>